<accession>A0ABP4Y5V3</accession>
<dbReference type="InterPro" id="IPR000836">
    <property type="entry name" value="PRTase_dom"/>
</dbReference>
<protein>
    <submittedName>
        <fullName evidence="3">Phosphoribosyltransferase family protein</fullName>
    </submittedName>
</protein>
<feature type="compositionally biased region" description="Low complexity" evidence="1">
    <location>
        <begin position="213"/>
        <end position="236"/>
    </location>
</feature>
<dbReference type="GO" id="GO:0016757">
    <property type="term" value="F:glycosyltransferase activity"/>
    <property type="evidence" value="ECO:0007669"/>
    <property type="project" value="UniProtKB-KW"/>
</dbReference>
<feature type="region of interest" description="Disordered" evidence="1">
    <location>
        <begin position="210"/>
        <end position="236"/>
    </location>
</feature>
<dbReference type="Pfam" id="PF00156">
    <property type="entry name" value="Pribosyltran"/>
    <property type="match status" value="1"/>
</dbReference>
<evidence type="ECO:0000313" key="4">
    <source>
        <dbReference type="Proteomes" id="UP001500218"/>
    </source>
</evidence>
<feature type="domain" description="Phosphoribosyltransferase" evidence="2">
    <location>
        <begin position="13"/>
        <end position="189"/>
    </location>
</feature>
<dbReference type="SUPFAM" id="SSF53474">
    <property type="entry name" value="alpha/beta-Hydrolases"/>
    <property type="match status" value="1"/>
</dbReference>
<evidence type="ECO:0000259" key="2">
    <source>
        <dbReference type="Pfam" id="PF00156"/>
    </source>
</evidence>
<reference evidence="4" key="1">
    <citation type="journal article" date="2019" name="Int. J. Syst. Evol. Microbiol.">
        <title>The Global Catalogue of Microorganisms (GCM) 10K type strain sequencing project: providing services to taxonomists for standard genome sequencing and annotation.</title>
        <authorList>
            <consortium name="The Broad Institute Genomics Platform"/>
            <consortium name="The Broad Institute Genome Sequencing Center for Infectious Disease"/>
            <person name="Wu L."/>
            <person name="Ma J."/>
        </authorList>
    </citation>
    <scope>NUCLEOTIDE SEQUENCE [LARGE SCALE GENOMIC DNA]</scope>
    <source>
        <strain evidence="4">JCM 13250</strain>
    </source>
</reference>
<keyword evidence="3" id="KW-0328">Glycosyltransferase</keyword>
<dbReference type="Gene3D" id="3.40.50.1820">
    <property type="entry name" value="alpha/beta hydrolase"/>
    <property type="match status" value="1"/>
</dbReference>
<dbReference type="CDD" id="cd06223">
    <property type="entry name" value="PRTases_typeI"/>
    <property type="match status" value="1"/>
</dbReference>
<evidence type="ECO:0000256" key="1">
    <source>
        <dbReference type="SAM" id="MobiDB-lite"/>
    </source>
</evidence>
<name>A0ABP4Y5V3_9ACTN</name>
<organism evidence="3 4">
    <name type="scientific">Luedemannella flava</name>
    <dbReference type="NCBI Taxonomy" id="349316"/>
    <lineage>
        <taxon>Bacteria</taxon>
        <taxon>Bacillati</taxon>
        <taxon>Actinomycetota</taxon>
        <taxon>Actinomycetes</taxon>
        <taxon>Micromonosporales</taxon>
        <taxon>Micromonosporaceae</taxon>
        <taxon>Luedemannella</taxon>
    </lineage>
</organism>
<dbReference type="Proteomes" id="UP001500218">
    <property type="component" value="Unassembled WGS sequence"/>
</dbReference>
<sequence length="452" mass="46979">MSFLDRSDAGRRLARRLEHLRGTDVVVLGLPRGGVPVAAQVARALDAPLDVIVVRKLGVPFQPEVAMGAVGEDGALVLNRDVLRTARVGERELAAVERHERTEVDDRVRRFRGVRPRVPLDGRTAVLVDDGIATGATARAAVEVARAHGAARVVLAVPVAAPSAVEQLSHVADDVVCVETPAYFAAVGQFYDDFRATTDDEVTALLQQVADRTTTGSETTTPGDPVGDVSDPPGLDTDVTVTAGGTRLAGRLTLPSGAAGLVVFVHGSGSSRHSPRNRYVAAVLNDAGLGTLLFDLLTVHEEADRVNVFDIELLAGRLGGTLAWARDGPATARLPIGLFGASTGAAAALWAAAEPDAGIAAVVSRGGRPDLAAPRLSLVQAPTLLVVGGLDSAVLELNQAAAARLRCEHQLAVVPGATHLFEEPGTLQAAAELARDWFSSRLPAGKTAGRAP</sequence>
<keyword evidence="4" id="KW-1185">Reference proteome</keyword>
<dbReference type="Gene3D" id="3.40.50.2020">
    <property type="match status" value="1"/>
</dbReference>
<dbReference type="InterPro" id="IPR029058">
    <property type="entry name" value="AB_hydrolase_fold"/>
</dbReference>
<dbReference type="SUPFAM" id="SSF53271">
    <property type="entry name" value="PRTase-like"/>
    <property type="match status" value="1"/>
</dbReference>
<gene>
    <name evidence="3" type="ORF">GCM10009682_28210</name>
</gene>
<proteinExistence type="predicted"/>
<dbReference type="EMBL" id="BAAALT010000076">
    <property type="protein sequence ID" value="GAA1804850.1"/>
    <property type="molecule type" value="Genomic_DNA"/>
</dbReference>
<dbReference type="InterPro" id="IPR029057">
    <property type="entry name" value="PRTase-like"/>
</dbReference>
<keyword evidence="3" id="KW-0808">Transferase</keyword>
<evidence type="ECO:0000313" key="3">
    <source>
        <dbReference type="EMBL" id="GAA1804850.1"/>
    </source>
</evidence>
<comment type="caution">
    <text evidence="3">The sequence shown here is derived from an EMBL/GenBank/DDBJ whole genome shotgun (WGS) entry which is preliminary data.</text>
</comment>
<dbReference type="Gene3D" id="3.30.1310.20">
    <property type="entry name" value="PRTase-like"/>
    <property type="match status" value="1"/>
</dbReference>